<gene>
    <name evidence="2" type="ORF">D0907_11950</name>
</gene>
<reference evidence="2 3" key="1">
    <citation type="submission" date="2018-08" db="EMBL/GenBank/DDBJ databases">
        <title>Draft genome sequence of Pseudoalteromonas donghaensis HJ51.</title>
        <authorList>
            <person name="Oh J."/>
            <person name="Roh D."/>
        </authorList>
    </citation>
    <scope>NUCLEOTIDE SEQUENCE [LARGE SCALE GENOMIC DNA]</scope>
    <source>
        <strain evidence="2 3">HJ51</strain>
    </source>
</reference>
<feature type="domain" description="Antitoxin Xre/MbcA/ParS-like toxin-binding" evidence="1">
    <location>
        <begin position="104"/>
        <end position="150"/>
    </location>
</feature>
<evidence type="ECO:0000313" key="2">
    <source>
        <dbReference type="EMBL" id="AXV65931.1"/>
    </source>
</evidence>
<organism evidence="2 3">
    <name type="scientific">Pseudoalteromonas lipolytica</name>
    <dbReference type="NCBI Taxonomy" id="570156"/>
    <lineage>
        <taxon>Bacteria</taxon>
        <taxon>Pseudomonadati</taxon>
        <taxon>Pseudomonadota</taxon>
        <taxon>Gammaproteobacteria</taxon>
        <taxon>Alteromonadales</taxon>
        <taxon>Pseudoalteromonadaceae</taxon>
        <taxon>Pseudoalteromonas</taxon>
    </lineage>
</organism>
<evidence type="ECO:0000313" key="3">
    <source>
        <dbReference type="Proteomes" id="UP000264605"/>
    </source>
</evidence>
<accession>A0AAD0WDC6</accession>
<dbReference type="AlphaFoldDB" id="A0AAD0WDC6"/>
<evidence type="ECO:0000259" key="1">
    <source>
        <dbReference type="Pfam" id="PF09722"/>
    </source>
</evidence>
<proteinExistence type="predicted"/>
<dbReference type="KEGG" id="pdj:D0907_11950"/>
<name>A0AAD0WDC6_9GAMM</name>
<dbReference type="InterPro" id="IPR024467">
    <property type="entry name" value="Xre/MbcA/ParS-like_toxin-bd"/>
</dbReference>
<dbReference type="EMBL" id="CP032090">
    <property type="protein sequence ID" value="AXV65931.1"/>
    <property type="molecule type" value="Genomic_DNA"/>
</dbReference>
<dbReference type="Pfam" id="PF09722">
    <property type="entry name" value="Xre_MbcA_ParS_C"/>
    <property type="match status" value="1"/>
</dbReference>
<sequence>MSERNMAEFQASNTSKSDFLSVVTQGELTTFSNPLAEIDFTNTGVTKAGVCSLADSLNWSVEAIAQSLSTTSSKLIRHKSKKLNKQLSDNALDIARLGQFGVKYFGNVENFNGWLDTPVLLFNGAPPRRYMNSIRGRELIKQTINKLKYGYTA</sequence>
<protein>
    <submittedName>
        <fullName evidence="2">DUF2384 domain-containing protein</fullName>
    </submittedName>
</protein>
<dbReference type="Proteomes" id="UP000264605">
    <property type="component" value="Chromosome"/>
</dbReference>